<dbReference type="HOGENOM" id="CLU_2062861_0_0_1"/>
<dbReference type="AlphaFoldDB" id="A0A0C3DGA5"/>
<reference evidence="2" key="2">
    <citation type="submission" date="2015-01" db="EMBL/GenBank/DDBJ databases">
        <title>Evolutionary Origins and Diversification of the Mycorrhizal Mutualists.</title>
        <authorList>
            <consortium name="DOE Joint Genome Institute"/>
            <consortium name="Mycorrhizal Genomics Consortium"/>
            <person name="Kohler A."/>
            <person name="Kuo A."/>
            <person name="Nagy L.G."/>
            <person name="Floudas D."/>
            <person name="Copeland A."/>
            <person name="Barry K.W."/>
            <person name="Cichocki N."/>
            <person name="Veneault-Fourrey C."/>
            <person name="LaButti K."/>
            <person name="Lindquist E.A."/>
            <person name="Lipzen A."/>
            <person name="Lundell T."/>
            <person name="Morin E."/>
            <person name="Murat C."/>
            <person name="Riley R."/>
            <person name="Ohm R."/>
            <person name="Sun H."/>
            <person name="Tunlid A."/>
            <person name="Henrissat B."/>
            <person name="Grigoriev I.V."/>
            <person name="Hibbett D.S."/>
            <person name="Martin F."/>
        </authorList>
    </citation>
    <scope>NUCLEOTIDE SEQUENCE [LARGE SCALE GENOMIC DNA]</scope>
    <source>
        <strain evidence="2">Foug A</strain>
    </source>
</reference>
<reference evidence="1 2" key="1">
    <citation type="submission" date="2014-04" db="EMBL/GenBank/DDBJ databases">
        <authorList>
            <consortium name="DOE Joint Genome Institute"/>
            <person name="Kuo A."/>
            <person name="Kohler A."/>
            <person name="Nagy L.G."/>
            <person name="Floudas D."/>
            <person name="Copeland A."/>
            <person name="Barry K.W."/>
            <person name="Cichocki N."/>
            <person name="Veneault-Fourrey C."/>
            <person name="LaButti K."/>
            <person name="Lindquist E.A."/>
            <person name="Lipzen A."/>
            <person name="Lundell T."/>
            <person name="Morin E."/>
            <person name="Murat C."/>
            <person name="Sun H."/>
            <person name="Tunlid A."/>
            <person name="Henrissat B."/>
            <person name="Grigoriev I.V."/>
            <person name="Hibbett D.S."/>
            <person name="Martin F."/>
            <person name="Nordberg H.P."/>
            <person name="Cantor M.N."/>
            <person name="Hua S.X."/>
        </authorList>
    </citation>
    <scope>NUCLEOTIDE SEQUENCE [LARGE SCALE GENOMIC DNA]</scope>
    <source>
        <strain evidence="1 2">Foug A</strain>
    </source>
</reference>
<dbReference type="Proteomes" id="UP000053989">
    <property type="component" value="Unassembled WGS sequence"/>
</dbReference>
<dbReference type="EMBL" id="KN822070">
    <property type="protein sequence ID" value="KIM59730.1"/>
    <property type="molecule type" value="Genomic_DNA"/>
</dbReference>
<proteinExistence type="predicted"/>
<sequence length="119" mass="13494">MICCVVQWARGDEEALVPSNQVLCRYARQTPYDLRLRSTSDAQHGYMIKSTRRSTCRGRAPNRNARIAVCWRHELTSLDHCAGQARTDLIVVVGMWVVELRDPVIVHGDAIGQEECINE</sequence>
<keyword evidence="2" id="KW-1185">Reference proteome</keyword>
<protein>
    <submittedName>
        <fullName evidence="1">Uncharacterized protein</fullName>
    </submittedName>
</protein>
<gene>
    <name evidence="1" type="ORF">SCLCIDRAFT_1217511</name>
</gene>
<organism evidence="1 2">
    <name type="scientific">Scleroderma citrinum Foug A</name>
    <dbReference type="NCBI Taxonomy" id="1036808"/>
    <lineage>
        <taxon>Eukaryota</taxon>
        <taxon>Fungi</taxon>
        <taxon>Dikarya</taxon>
        <taxon>Basidiomycota</taxon>
        <taxon>Agaricomycotina</taxon>
        <taxon>Agaricomycetes</taxon>
        <taxon>Agaricomycetidae</taxon>
        <taxon>Boletales</taxon>
        <taxon>Sclerodermatineae</taxon>
        <taxon>Sclerodermataceae</taxon>
        <taxon>Scleroderma</taxon>
    </lineage>
</organism>
<dbReference type="InParanoid" id="A0A0C3DGA5"/>
<accession>A0A0C3DGA5</accession>
<name>A0A0C3DGA5_9AGAM</name>
<evidence type="ECO:0000313" key="2">
    <source>
        <dbReference type="Proteomes" id="UP000053989"/>
    </source>
</evidence>
<evidence type="ECO:0000313" key="1">
    <source>
        <dbReference type="EMBL" id="KIM59730.1"/>
    </source>
</evidence>